<dbReference type="Pfam" id="PF04972">
    <property type="entry name" value="BON"/>
    <property type="match status" value="1"/>
</dbReference>
<keyword evidence="2" id="KW-0175">Coiled coil</keyword>
<keyword evidence="1 4" id="KW-0472">Membrane</keyword>
<evidence type="ECO:0000313" key="7">
    <source>
        <dbReference type="EMBL" id="MFG3817933.1"/>
    </source>
</evidence>
<feature type="region of interest" description="Disordered" evidence="3">
    <location>
        <begin position="1"/>
        <end position="68"/>
    </location>
</feature>
<gene>
    <name evidence="7" type="ORF">VPK24_09825</name>
</gene>
<evidence type="ECO:0000256" key="3">
    <source>
        <dbReference type="SAM" id="MobiDB-lite"/>
    </source>
</evidence>
<sequence length="813" mass="88516">MPDRNHSESEPVEDWLDLLSQLGRSSQSPTERPPSSIAPHPQGSVASRLAGPDETLQGRAGSDLTGSRSTLVEADFTTDLAANFVENLADRDQPQVNPFGADPDLLTPPPPAAGRSPLAARSGQDTAPPKGTNGANGNGTPSEGNDSSGEDAWEQLQSLLIGDNFVRVEDRVEALRGKMQRVQQQVDAIESLLQNADQLVAHLSPLIARLIERRVLDAREEICQALLPTIDRLIYERSLQDRQAMAEAIAPVLDAAIVQRMQDAPADLALAIAHAIAPETASAMREQYQLDADSMIQALGPMMGASIKEQIALERDAMVDALYPVIGNTIAKYMKDAIDSINEKVHNTLSMEGVGRKMRAKMQGVSEAELILREAMPYRVQAAFLIHKASGLVMSECQSADQDPLEGDMLAGMLTAIRSFVNDCMVQDGNVSELHEIQYNDSQIAMEVAGYCYLAVIVKGQPSKGFYRQLRSTLERLVERYDRPLQSFDGDSRTLPAPVHTAVTGLVRPIQQRSYLNRRGGFPWALTGLILVLSAAIAAPWIWWNYQNQRNRGLLAAVQGALNTSPQLAVYNLSVDLQGDQLRLRGKVPYPWLRFQAERTATDTYRAIDPKRFQQATPPKNQIIAVQLPTDPILAAAEVQRIAKTLNRDGNVVNASYSIDAQSGGTVTVTGSARSRAEASAIAAAFERVPGTNRVVNSLQIVIPSLTVRLYFELGADRFVDVDIAGKIDPIRQFLQSYPDLNLRVVGHSAPTEPNASALALQRAQLVRSALISRGISAQRLVPSAQVGPPPDVTQGDGEWMSRCVRFEAIPAP</sequence>
<feature type="coiled-coil region" evidence="2">
    <location>
        <begin position="165"/>
        <end position="199"/>
    </location>
</feature>
<dbReference type="InterPro" id="IPR007055">
    <property type="entry name" value="BON_dom"/>
</dbReference>
<evidence type="ECO:0000259" key="5">
    <source>
        <dbReference type="PROSITE" id="PS50914"/>
    </source>
</evidence>
<dbReference type="InterPro" id="IPR006665">
    <property type="entry name" value="OmpA-like"/>
</dbReference>
<proteinExistence type="predicted"/>
<feature type="transmembrane region" description="Helical" evidence="4">
    <location>
        <begin position="522"/>
        <end position="544"/>
    </location>
</feature>
<evidence type="ECO:0000256" key="1">
    <source>
        <dbReference type="PROSITE-ProRule" id="PRU00473"/>
    </source>
</evidence>
<dbReference type="PROSITE" id="PS51123">
    <property type="entry name" value="OMPA_2"/>
    <property type="match status" value="1"/>
</dbReference>
<dbReference type="Gene3D" id="3.30.1330.60">
    <property type="entry name" value="OmpA-like domain"/>
    <property type="match status" value="1"/>
</dbReference>
<dbReference type="InterPro" id="IPR036737">
    <property type="entry name" value="OmpA-like_sf"/>
</dbReference>
<comment type="caution">
    <text evidence="7">The sequence shown here is derived from an EMBL/GenBank/DDBJ whole genome shotgun (WGS) entry which is preliminary data.</text>
</comment>
<accession>A0ABW7C9U2</accession>
<protein>
    <submittedName>
        <fullName evidence="7">BON domain-containing protein</fullName>
    </submittedName>
</protein>
<dbReference type="PROSITE" id="PS50914">
    <property type="entry name" value="BON"/>
    <property type="match status" value="1"/>
</dbReference>
<name>A0ABW7C9U2_9CYAN</name>
<dbReference type="RefSeq" id="WP_393012657.1">
    <property type="nucleotide sequence ID" value="NZ_JAZAQF010000059.1"/>
</dbReference>
<evidence type="ECO:0000256" key="2">
    <source>
        <dbReference type="SAM" id="Coils"/>
    </source>
</evidence>
<keyword evidence="4" id="KW-1133">Transmembrane helix</keyword>
<evidence type="ECO:0000256" key="4">
    <source>
        <dbReference type="SAM" id="Phobius"/>
    </source>
</evidence>
<dbReference type="Proteomes" id="UP001604335">
    <property type="component" value="Unassembled WGS sequence"/>
</dbReference>
<keyword evidence="8" id="KW-1185">Reference proteome</keyword>
<dbReference type="Pfam" id="PF00691">
    <property type="entry name" value="OmpA"/>
    <property type="match status" value="1"/>
</dbReference>
<dbReference type="SUPFAM" id="SSF103088">
    <property type="entry name" value="OmpA-like"/>
    <property type="match status" value="1"/>
</dbReference>
<organism evidence="7 8">
    <name type="scientific">Limnothrix redekei LRLZ20PSL1</name>
    <dbReference type="NCBI Taxonomy" id="3112953"/>
    <lineage>
        <taxon>Bacteria</taxon>
        <taxon>Bacillati</taxon>
        <taxon>Cyanobacteriota</taxon>
        <taxon>Cyanophyceae</taxon>
        <taxon>Pseudanabaenales</taxon>
        <taxon>Pseudanabaenaceae</taxon>
        <taxon>Limnothrix</taxon>
    </lineage>
</organism>
<dbReference type="EMBL" id="JAZAQF010000059">
    <property type="protein sequence ID" value="MFG3817933.1"/>
    <property type="molecule type" value="Genomic_DNA"/>
</dbReference>
<evidence type="ECO:0000259" key="6">
    <source>
        <dbReference type="PROSITE" id="PS51123"/>
    </source>
</evidence>
<feature type="region of interest" description="Disordered" evidence="3">
    <location>
        <begin position="91"/>
        <end position="150"/>
    </location>
</feature>
<feature type="domain" description="BON" evidence="5">
    <location>
        <begin position="634"/>
        <end position="703"/>
    </location>
</feature>
<reference evidence="8" key="1">
    <citation type="journal article" date="2024" name="Algal Res.">
        <title>Biochemical, toxicological and genomic investigation of a high-biomass producing Limnothrix strain isolated from Italian shallow drinking water reservoir.</title>
        <authorList>
            <person name="Simonazzi M."/>
            <person name="Shishido T.K."/>
            <person name="Delbaje E."/>
            <person name="Wahlsten M."/>
            <person name="Fewer D.P."/>
            <person name="Sivonen K."/>
            <person name="Pezzolesi L."/>
            <person name="Pistocchi R."/>
        </authorList>
    </citation>
    <scope>NUCLEOTIDE SEQUENCE [LARGE SCALE GENOMIC DNA]</scope>
    <source>
        <strain evidence="8">LRLZ20PSL1</strain>
    </source>
</reference>
<feature type="compositionally biased region" description="Polar residues" evidence="3">
    <location>
        <begin position="133"/>
        <end position="147"/>
    </location>
</feature>
<feature type="domain" description="OmpA-like" evidence="6">
    <location>
        <begin position="699"/>
        <end position="813"/>
    </location>
</feature>
<evidence type="ECO:0000313" key="8">
    <source>
        <dbReference type="Proteomes" id="UP001604335"/>
    </source>
</evidence>
<keyword evidence="4" id="KW-0812">Transmembrane</keyword>